<name>A0A0F9PXP3_9ZZZZ</name>
<dbReference type="EMBL" id="LAZR01005686">
    <property type="protein sequence ID" value="KKM97952.1"/>
    <property type="molecule type" value="Genomic_DNA"/>
</dbReference>
<sequence>MKVEMWPINKPTPYDKNPRIINKRSVDEVVKSLPVKLTRHMWTWYC</sequence>
<reference evidence="1" key="1">
    <citation type="journal article" date="2015" name="Nature">
        <title>Complex archaea that bridge the gap between prokaryotes and eukaryotes.</title>
        <authorList>
            <person name="Spang A."/>
            <person name="Saw J.H."/>
            <person name="Jorgensen S.L."/>
            <person name="Zaremba-Niedzwiedzka K."/>
            <person name="Martijn J."/>
            <person name="Lind A.E."/>
            <person name="van Eijk R."/>
            <person name="Schleper C."/>
            <person name="Guy L."/>
            <person name="Ettema T.J."/>
        </authorList>
    </citation>
    <scope>NUCLEOTIDE SEQUENCE</scope>
</reference>
<comment type="caution">
    <text evidence="1">The sequence shown here is derived from an EMBL/GenBank/DDBJ whole genome shotgun (WGS) entry which is preliminary data.</text>
</comment>
<accession>A0A0F9PXP3</accession>
<evidence type="ECO:0000313" key="1">
    <source>
        <dbReference type="EMBL" id="KKM97952.1"/>
    </source>
</evidence>
<dbReference type="AlphaFoldDB" id="A0A0F9PXP3"/>
<proteinExistence type="predicted"/>
<gene>
    <name evidence="1" type="ORF">LCGC14_1162820</name>
</gene>
<protein>
    <submittedName>
        <fullName evidence="1">Uncharacterized protein</fullName>
    </submittedName>
</protein>
<organism evidence="1">
    <name type="scientific">marine sediment metagenome</name>
    <dbReference type="NCBI Taxonomy" id="412755"/>
    <lineage>
        <taxon>unclassified sequences</taxon>
        <taxon>metagenomes</taxon>
        <taxon>ecological metagenomes</taxon>
    </lineage>
</organism>